<accession>A0AC35TY97</accession>
<protein>
    <submittedName>
        <fullName evidence="2">Glycosyltransferase family 92 protein</fullName>
    </submittedName>
</protein>
<organism evidence="1 2">
    <name type="scientific">Rhabditophanes sp. KR3021</name>
    <dbReference type="NCBI Taxonomy" id="114890"/>
    <lineage>
        <taxon>Eukaryota</taxon>
        <taxon>Metazoa</taxon>
        <taxon>Ecdysozoa</taxon>
        <taxon>Nematoda</taxon>
        <taxon>Chromadorea</taxon>
        <taxon>Rhabditida</taxon>
        <taxon>Tylenchina</taxon>
        <taxon>Panagrolaimomorpha</taxon>
        <taxon>Strongyloidoidea</taxon>
        <taxon>Alloionematidae</taxon>
        <taxon>Rhabditophanes</taxon>
    </lineage>
</organism>
<proteinExistence type="predicted"/>
<evidence type="ECO:0000313" key="1">
    <source>
        <dbReference type="Proteomes" id="UP000095286"/>
    </source>
</evidence>
<sequence>MLRFLAKFYNSSTKLAIITLVLLLLRLKLFSNKNESSVEIKALDKIDIETYLSDFHQSFNSALEPLQYMNKLTTGKVVSEENFESYGHVEYKYFCSKFTKRNDIKSNIQWTFNTPFYVLTAYYDNRENEFLKSKQNIKIIASAYNSSYIEDNTFYCHMFSKQTKQYLYSSKVIIRVLWNRGWDPRVGVFYTAFLLTCPTQDTEEVFLNIGSNSCPGKKSKPILVDHPLQKLSNNSLPTVSVCVKGLDFKEDISSRLIEWIEWQKHFGVKHITFYTYSIENNTSKVLDYYENNFVTSISLTLPGYQPSTNETRSKFISNNLLQKRRNELISYNDCFYRHIHDSDYVLIIDTDEIIVPLKENNYPNMLKHFEKINSASFMVQNVFKFTRNMNSSNLEFPLLSNNKRSLQKQGKESYAKSFIKTKFTTSVFTHFALHKQFRNIKKFYVDRQDSLKLHFRKNCPKNSMDLCDDTIKDMEEDTILKDQSENVKINVLKVRQILGL</sequence>
<reference evidence="2" key="1">
    <citation type="submission" date="2016-11" db="UniProtKB">
        <authorList>
            <consortium name="WormBaseParasite"/>
        </authorList>
    </citation>
    <scope>IDENTIFICATION</scope>
    <source>
        <strain evidence="2">KR3021</strain>
    </source>
</reference>
<evidence type="ECO:0000313" key="2">
    <source>
        <dbReference type="WBParaSite" id="RSKR_0000563325.1"/>
    </source>
</evidence>
<dbReference type="Proteomes" id="UP000095286">
    <property type="component" value="Unplaced"/>
</dbReference>
<name>A0AC35TY97_9BILA</name>
<dbReference type="WBParaSite" id="RSKR_0000563325.1">
    <property type="protein sequence ID" value="RSKR_0000563325.1"/>
    <property type="gene ID" value="RSKR_0000563325"/>
</dbReference>